<sequence>MSCSSGRPDGAVAPPRGRSQRGRRSLFGCARNGGGAQGPIWRRPRRHCTNP</sequence>
<feature type="region of interest" description="Disordered" evidence="1">
    <location>
        <begin position="1"/>
        <end position="51"/>
    </location>
</feature>
<protein>
    <submittedName>
        <fullName evidence="2">Uncharacterized protein</fullName>
    </submittedName>
</protein>
<feature type="compositionally biased region" description="Basic residues" evidence="1">
    <location>
        <begin position="42"/>
        <end position="51"/>
    </location>
</feature>
<dbReference type="EMBL" id="AP012204">
    <property type="protein sequence ID" value="BAK35236.1"/>
    <property type="molecule type" value="Genomic_DNA"/>
</dbReference>
<reference evidence="2 3" key="1">
    <citation type="submission" date="2011-05" db="EMBL/GenBank/DDBJ databases">
        <title>Whole genome sequence of Microlunatus phosphovorus NM-1.</title>
        <authorList>
            <person name="Hosoyama A."/>
            <person name="Sasaki K."/>
            <person name="Harada T."/>
            <person name="Igarashi R."/>
            <person name="Kawakoshi A."/>
            <person name="Sasagawa M."/>
            <person name="Fukada J."/>
            <person name="Nakamura S."/>
            <person name="Katano Y."/>
            <person name="Hanada S."/>
            <person name="Kamagata Y."/>
            <person name="Nakamura N."/>
            <person name="Yamazaki S."/>
            <person name="Fujita N."/>
        </authorList>
    </citation>
    <scope>NUCLEOTIDE SEQUENCE [LARGE SCALE GENOMIC DNA]</scope>
    <source>
        <strain evidence="3">ATCC 700054 / DSM 10555 / JCM 9379 / NBRC 101784 / NCIMB 13414 / VKM Ac-1990 / NM-1</strain>
    </source>
</reference>
<evidence type="ECO:0000313" key="3">
    <source>
        <dbReference type="Proteomes" id="UP000007947"/>
    </source>
</evidence>
<evidence type="ECO:0000313" key="2">
    <source>
        <dbReference type="EMBL" id="BAK35236.1"/>
    </source>
</evidence>
<dbReference type="Proteomes" id="UP000007947">
    <property type="component" value="Chromosome"/>
</dbReference>
<dbReference type="AlphaFoldDB" id="F5XEM0"/>
<name>F5XEM0_MICPN</name>
<gene>
    <name evidence="2" type="ordered locus">MLP_22220</name>
</gene>
<keyword evidence="3" id="KW-1185">Reference proteome</keyword>
<dbReference type="STRING" id="1032480.MLP_22220"/>
<organism evidence="2 3">
    <name type="scientific">Microlunatus phosphovorus (strain ATCC 700054 / DSM 10555 / JCM 9379 / NBRC 101784 / NCIMB 13414 / VKM Ac-1990 / NM-1)</name>
    <dbReference type="NCBI Taxonomy" id="1032480"/>
    <lineage>
        <taxon>Bacteria</taxon>
        <taxon>Bacillati</taxon>
        <taxon>Actinomycetota</taxon>
        <taxon>Actinomycetes</taxon>
        <taxon>Propionibacteriales</taxon>
        <taxon>Propionibacteriaceae</taxon>
        <taxon>Microlunatus</taxon>
    </lineage>
</organism>
<dbReference type="KEGG" id="mph:MLP_22220"/>
<evidence type="ECO:0000256" key="1">
    <source>
        <dbReference type="SAM" id="MobiDB-lite"/>
    </source>
</evidence>
<dbReference type="HOGENOM" id="CLU_3100927_0_0_11"/>
<proteinExistence type="predicted"/>
<accession>F5XEM0</accession>